<evidence type="ECO:0000313" key="5">
    <source>
        <dbReference type="EMBL" id="KAG9324875.1"/>
    </source>
</evidence>
<protein>
    <recommendedName>
        <fullName evidence="4">SH3 domain-containing protein</fullName>
    </recommendedName>
</protein>
<dbReference type="EMBL" id="JAIFTL010000054">
    <property type="protein sequence ID" value="KAG9324875.1"/>
    <property type="molecule type" value="Genomic_DNA"/>
</dbReference>
<evidence type="ECO:0000256" key="2">
    <source>
        <dbReference type="PROSITE-ProRule" id="PRU00192"/>
    </source>
</evidence>
<name>A0A9P8A754_MORAP</name>
<dbReference type="Pfam" id="PF14604">
    <property type="entry name" value="SH3_9"/>
    <property type="match status" value="1"/>
</dbReference>
<dbReference type="InterPro" id="IPR001452">
    <property type="entry name" value="SH3_domain"/>
</dbReference>
<organism evidence="5 6">
    <name type="scientific">Mortierella alpina</name>
    <name type="common">Oleaginous fungus</name>
    <name type="synonym">Mortierella renispora</name>
    <dbReference type="NCBI Taxonomy" id="64518"/>
    <lineage>
        <taxon>Eukaryota</taxon>
        <taxon>Fungi</taxon>
        <taxon>Fungi incertae sedis</taxon>
        <taxon>Mucoromycota</taxon>
        <taxon>Mortierellomycotina</taxon>
        <taxon>Mortierellomycetes</taxon>
        <taxon>Mortierellales</taxon>
        <taxon>Mortierellaceae</taxon>
        <taxon>Mortierella</taxon>
    </lineage>
</organism>
<comment type="caution">
    <text evidence="5">The sequence shown here is derived from an EMBL/GenBank/DDBJ whole genome shotgun (WGS) entry which is preliminary data.</text>
</comment>
<dbReference type="Gene3D" id="2.30.30.40">
    <property type="entry name" value="SH3 Domains"/>
    <property type="match status" value="1"/>
</dbReference>
<feature type="region of interest" description="Disordered" evidence="3">
    <location>
        <begin position="1"/>
        <end position="33"/>
    </location>
</feature>
<feature type="compositionally biased region" description="Acidic residues" evidence="3">
    <location>
        <begin position="213"/>
        <end position="231"/>
    </location>
</feature>
<proteinExistence type="predicted"/>
<evidence type="ECO:0000313" key="6">
    <source>
        <dbReference type="Proteomes" id="UP000717515"/>
    </source>
</evidence>
<feature type="region of interest" description="Disordered" evidence="3">
    <location>
        <begin position="121"/>
        <end position="141"/>
    </location>
</feature>
<dbReference type="PROSITE" id="PS50002">
    <property type="entry name" value="SH3"/>
    <property type="match status" value="1"/>
</dbReference>
<dbReference type="Proteomes" id="UP000717515">
    <property type="component" value="Unassembled WGS sequence"/>
</dbReference>
<feature type="domain" description="SH3" evidence="4">
    <location>
        <begin position="248"/>
        <end position="305"/>
    </location>
</feature>
<feature type="compositionally biased region" description="Polar residues" evidence="3">
    <location>
        <begin position="121"/>
        <end position="139"/>
    </location>
</feature>
<accession>A0A9P8A754</accession>
<dbReference type="InterPro" id="IPR036028">
    <property type="entry name" value="SH3-like_dom_sf"/>
</dbReference>
<dbReference type="SUPFAM" id="SSF50044">
    <property type="entry name" value="SH3-domain"/>
    <property type="match status" value="1"/>
</dbReference>
<keyword evidence="1 2" id="KW-0728">SH3 domain</keyword>
<feature type="region of interest" description="Disordered" evidence="3">
    <location>
        <begin position="206"/>
        <end position="231"/>
    </location>
</feature>
<gene>
    <name evidence="5" type="ORF">KVV02_003282</name>
</gene>
<evidence type="ECO:0000256" key="1">
    <source>
        <dbReference type="ARBA" id="ARBA00022443"/>
    </source>
</evidence>
<sequence length="305" mass="33447">MTMAPVSSSSGREAGAPAASDRETSANTLAKKRTSVHIIEGSTSAKRISLILNSPRCRSFSESWTFLSDPAMMQAVPGEHILTHNSSADSALRSATTDDDSQSSDSCAGSLLSEFSHITTPSAHSMSSTRHQSLSNSKHQAVPDLQLMKSLASFLKGEADDEDTASSIQGNLFSRAASPSNEVDTDHARDLVVHVRDFAYPKSHPYHFGDYPAEPEYEESDTEEEEEEESDYYTRHDAVLSPSLEQDKTQGHARGLYDFDAETSSELSFKEGDSLWIHCRRFPGWFLGEMAGVQGLVPENYVQML</sequence>
<evidence type="ECO:0000256" key="3">
    <source>
        <dbReference type="SAM" id="MobiDB-lite"/>
    </source>
</evidence>
<dbReference type="SMART" id="SM00326">
    <property type="entry name" value="SH3"/>
    <property type="match status" value="1"/>
</dbReference>
<dbReference type="PRINTS" id="PR00452">
    <property type="entry name" value="SH3DOMAIN"/>
</dbReference>
<evidence type="ECO:0000259" key="4">
    <source>
        <dbReference type="PROSITE" id="PS50002"/>
    </source>
</evidence>
<feature type="compositionally biased region" description="Polar residues" evidence="3">
    <location>
        <begin position="1"/>
        <end position="11"/>
    </location>
</feature>
<reference evidence="5" key="1">
    <citation type="submission" date="2021-07" db="EMBL/GenBank/DDBJ databases">
        <title>Draft genome of Mortierella alpina, strain LL118, isolated from an aspen leaf litter sample.</title>
        <authorList>
            <person name="Yang S."/>
            <person name="Vinatzer B.A."/>
        </authorList>
    </citation>
    <scope>NUCLEOTIDE SEQUENCE</scope>
    <source>
        <strain evidence="5">LL118</strain>
    </source>
</reference>
<dbReference type="AlphaFoldDB" id="A0A9P8A754"/>